<name>A0AAE3SIC3_9BACT</name>
<dbReference type="GO" id="GO:0006665">
    <property type="term" value="P:sphingolipid metabolic process"/>
    <property type="evidence" value="ECO:0007669"/>
    <property type="project" value="InterPro"/>
</dbReference>
<dbReference type="InterPro" id="IPR013783">
    <property type="entry name" value="Ig-like_fold"/>
</dbReference>
<dbReference type="GO" id="GO:0016020">
    <property type="term" value="C:membrane"/>
    <property type="evidence" value="ECO:0007669"/>
    <property type="project" value="GOC"/>
</dbReference>
<keyword evidence="3" id="KW-0378">Hydrolase</keyword>
<dbReference type="AlphaFoldDB" id="A0AAE3SIC3"/>
<comment type="caution">
    <text evidence="4">The sequence shown here is derived from an EMBL/GenBank/DDBJ whole genome shotgun (WGS) entry which is preliminary data.</text>
</comment>
<accession>A0AAE3SIC3</accession>
<dbReference type="InterPro" id="IPR013780">
    <property type="entry name" value="Glyco_hydro_b"/>
</dbReference>
<evidence type="ECO:0000256" key="2">
    <source>
        <dbReference type="ARBA" id="ARBA00022729"/>
    </source>
</evidence>
<sequence>MKNIITYILIALLSVFSWSCSKSEDGPKTVEGGGYAKFSKTEITVSDKGGQSSATIVWDNVEWEINTAVEESFITNVSPSSGGEIGKSGLTTVSFTVSENNSTSKRSQKIYVVNKETGEQDEVVIVQETLPFTTLNPNTKHQKVVGFGGMYNPVIWTGSNLINSDEMTTMYDPDGKLQYSILRLMVYPDKSTWNADVAGALQAQNYGAVIFACPWDCTDELAEYIDKDGKSIKHLPASNYDAYADHLIEYVNYMKSKGVNIYAISIQNEPDMDFTYWTPEEAATFTANYGAKIRAAGVKLMSPEACGFLPEYTDAVLNSNEAFSNTDILVGHLYQGFTDLANSYVKARHDYICNLYPSYLAPAGKTWWMTEKLFNEGEKEEDLDKHLFRKWSYNLEQLGLEIHMCMEGYCSAYVYWYLKRFYGMIGDNDSRSTVTEGEVMKNGYILGHYSAYATGMTRIGIEVSDEDVLATAYVNETGDVITVVALNMGEQSYETFIETPGEISAHSAIETTEDYNMKDVGTSLSDDLKHLDIIISPRSIYSLRIEL</sequence>
<dbReference type="InterPro" id="IPR024361">
    <property type="entry name" value="BACON"/>
</dbReference>
<dbReference type="CDD" id="cd14948">
    <property type="entry name" value="BACON"/>
    <property type="match status" value="1"/>
</dbReference>
<evidence type="ECO:0000256" key="3">
    <source>
        <dbReference type="ARBA" id="ARBA00022801"/>
    </source>
</evidence>
<dbReference type="Gene3D" id="2.60.40.10">
    <property type="entry name" value="Immunoglobulins"/>
    <property type="match status" value="1"/>
</dbReference>
<evidence type="ECO:0000256" key="1">
    <source>
        <dbReference type="ARBA" id="ARBA00005382"/>
    </source>
</evidence>
<dbReference type="Proteomes" id="UP001207408">
    <property type="component" value="Unassembled WGS sequence"/>
</dbReference>
<organism evidence="4 5">
    <name type="scientific">Plebeiibacterium marinum</name>
    <dbReference type="NCBI Taxonomy" id="2992111"/>
    <lineage>
        <taxon>Bacteria</taxon>
        <taxon>Pseudomonadati</taxon>
        <taxon>Bacteroidota</taxon>
        <taxon>Bacteroidia</taxon>
        <taxon>Marinilabiliales</taxon>
        <taxon>Marinilabiliaceae</taxon>
        <taxon>Plebeiibacterium</taxon>
    </lineage>
</organism>
<dbReference type="EMBL" id="JAPDPI010000003">
    <property type="protein sequence ID" value="MCW3804575.1"/>
    <property type="molecule type" value="Genomic_DNA"/>
</dbReference>
<dbReference type="GO" id="GO:0004348">
    <property type="term" value="F:glucosylceramidase activity"/>
    <property type="evidence" value="ECO:0007669"/>
    <property type="project" value="InterPro"/>
</dbReference>
<dbReference type="PANTHER" id="PTHR11069">
    <property type="entry name" value="GLUCOSYLCERAMIDASE"/>
    <property type="match status" value="1"/>
</dbReference>
<keyword evidence="5" id="KW-1185">Reference proteome</keyword>
<dbReference type="SUPFAM" id="SSF51445">
    <property type="entry name" value="(Trans)glycosidases"/>
    <property type="match status" value="1"/>
</dbReference>
<dbReference type="Gene3D" id="2.60.40.1180">
    <property type="entry name" value="Golgi alpha-mannosidase II"/>
    <property type="match status" value="1"/>
</dbReference>
<gene>
    <name evidence="4" type="ORF">OM074_02995</name>
</gene>
<keyword evidence="2" id="KW-0732">Signal</keyword>
<dbReference type="InterPro" id="IPR001139">
    <property type="entry name" value="Glyco_hydro_30"/>
</dbReference>
<evidence type="ECO:0000313" key="5">
    <source>
        <dbReference type="Proteomes" id="UP001207408"/>
    </source>
</evidence>
<dbReference type="InterPro" id="IPR017853">
    <property type="entry name" value="GH"/>
</dbReference>
<dbReference type="Gene3D" id="3.20.20.80">
    <property type="entry name" value="Glycosidases"/>
    <property type="match status" value="1"/>
</dbReference>
<dbReference type="PANTHER" id="PTHR11069:SF38">
    <property type="entry name" value="GLUCURONOXYLANASE XYNC"/>
    <property type="match status" value="1"/>
</dbReference>
<reference evidence="4" key="1">
    <citation type="submission" date="2022-10" db="EMBL/GenBank/DDBJ databases">
        <authorList>
            <person name="Yu W.X."/>
        </authorList>
    </citation>
    <scope>NUCLEOTIDE SEQUENCE</scope>
    <source>
        <strain evidence="4">D04</strain>
    </source>
</reference>
<evidence type="ECO:0000313" key="4">
    <source>
        <dbReference type="EMBL" id="MCW3804575.1"/>
    </source>
</evidence>
<proteinExistence type="inferred from homology"/>
<comment type="similarity">
    <text evidence="1">Belongs to the glycosyl hydrolase 30 family.</text>
</comment>
<dbReference type="RefSeq" id="WP_301197796.1">
    <property type="nucleotide sequence ID" value="NZ_JAPDPI010000003.1"/>
</dbReference>
<protein>
    <submittedName>
        <fullName evidence="4">Uncharacterized protein</fullName>
    </submittedName>
</protein>